<comment type="caution">
    <text evidence="2">The sequence shown here is derived from an EMBL/GenBank/DDBJ whole genome shotgun (WGS) entry which is preliminary data.</text>
</comment>
<feature type="compositionally biased region" description="Polar residues" evidence="1">
    <location>
        <begin position="1"/>
        <end position="21"/>
    </location>
</feature>
<keyword evidence="3" id="KW-1185">Reference proteome</keyword>
<feature type="region of interest" description="Disordered" evidence="1">
    <location>
        <begin position="1"/>
        <end position="22"/>
    </location>
</feature>
<proteinExistence type="predicted"/>
<evidence type="ECO:0000313" key="3">
    <source>
        <dbReference type="Proteomes" id="UP000193648"/>
    </source>
</evidence>
<dbReference type="InParanoid" id="A0A1Y2H1Y4"/>
<dbReference type="Proteomes" id="UP000193648">
    <property type="component" value="Unassembled WGS sequence"/>
</dbReference>
<dbReference type="OrthoDB" id="2433694at2759"/>
<accession>A0A1Y2H1Y4</accession>
<protein>
    <submittedName>
        <fullName evidence="2">Uncharacterized protein</fullName>
    </submittedName>
</protein>
<organism evidence="2 3">
    <name type="scientific">Lobosporangium transversale</name>
    <dbReference type="NCBI Taxonomy" id="64571"/>
    <lineage>
        <taxon>Eukaryota</taxon>
        <taxon>Fungi</taxon>
        <taxon>Fungi incertae sedis</taxon>
        <taxon>Mucoromycota</taxon>
        <taxon>Mortierellomycotina</taxon>
        <taxon>Mortierellomycetes</taxon>
        <taxon>Mortierellales</taxon>
        <taxon>Mortierellaceae</taxon>
        <taxon>Lobosporangium</taxon>
    </lineage>
</organism>
<gene>
    <name evidence="2" type="ORF">BCR41DRAFT_419465</name>
</gene>
<evidence type="ECO:0000256" key="1">
    <source>
        <dbReference type="SAM" id="MobiDB-lite"/>
    </source>
</evidence>
<dbReference type="GeneID" id="33571612"/>
<dbReference type="RefSeq" id="XP_021884799.1">
    <property type="nucleotide sequence ID" value="XM_022029769.1"/>
</dbReference>
<feature type="region of interest" description="Disordered" evidence="1">
    <location>
        <begin position="259"/>
        <end position="286"/>
    </location>
</feature>
<evidence type="ECO:0000313" key="2">
    <source>
        <dbReference type="EMBL" id="ORZ27052.1"/>
    </source>
</evidence>
<reference evidence="2 3" key="1">
    <citation type="submission" date="2016-07" db="EMBL/GenBank/DDBJ databases">
        <title>Pervasive Adenine N6-methylation of Active Genes in Fungi.</title>
        <authorList>
            <consortium name="DOE Joint Genome Institute"/>
            <person name="Mondo S.J."/>
            <person name="Dannebaum R.O."/>
            <person name="Kuo R.C."/>
            <person name="Labutti K."/>
            <person name="Haridas S."/>
            <person name="Kuo A."/>
            <person name="Salamov A."/>
            <person name="Ahrendt S.R."/>
            <person name="Lipzen A."/>
            <person name="Sullivan W."/>
            <person name="Andreopoulos W.B."/>
            <person name="Clum A."/>
            <person name="Lindquist E."/>
            <person name="Daum C."/>
            <person name="Ramamoorthy G.K."/>
            <person name="Gryganskyi A."/>
            <person name="Culley D."/>
            <person name="Magnuson J.K."/>
            <person name="James T.Y."/>
            <person name="O'Malley M.A."/>
            <person name="Stajich J.E."/>
            <person name="Spatafora J.W."/>
            <person name="Visel A."/>
            <person name="Grigoriev I.V."/>
        </authorList>
    </citation>
    <scope>NUCLEOTIDE SEQUENCE [LARGE SCALE GENOMIC DNA]</scope>
    <source>
        <strain evidence="2 3">NRRL 3116</strain>
    </source>
</reference>
<dbReference type="AlphaFoldDB" id="A0A1Y2H1Y4"/>
<name>A0A1Y2H1Y4_9FUNG</name>
<dbReference type="EMBL" id="MCFF01000005">
    <property type="protein sequence ID" value="ORZ27052.1"/>
    <property type="molecule type" value="Genomic_DNA"/>
</dbReference>
<sequence length="324" mass="33462">MQSPASSIQSPRPQGRPSAQPQVPFDKELMTSLHVLLNQLGEVERQGLVMFHKIEESFKHPYTQQEAIADTANLLTQLDTLSNQAKATGFSALTILPNFASNVVSTPSASSSSTTTSTHFTGTPKPNFMSPRMQSHIHNNLNTQHGTNNNSTTGTDTTMFSPGPAVSLVNTPAGSTPASGVLSNMSIATTTGALGAGAPTPTAISSTVATPVGAPASLGVTAPSPFPSSDVIMSSSTPTASGALDPSTPSLTIGALPSTDPMAASTPQMNNPATPATPSGNSTNSSSIALSQMMDARQRDVNAQFAEKRKLRANFKVAAQMTKI</sequence>
<feature type="compositionally biased region" description="Polar residues" evidence="1">
    <location>
        <begin position="265"/>
        <end position="286"/>
    </location>
</feature>